<comment type="caution">
    <text evidence="1">The sequence shown here is derived from an EMBL/GenBank/DDBJ whole genome shotgun (WGS) entry which is preliminary data.</text>
</comment>
<name>A0A0B1Q430_9HYPH</name>
<dbReference type="OrthoDB" id="8113795at2"/>
<dbReference type="AlphaFoldDB" id="A0A0B1Q430"/>
<dbReference type="STRING" id="370622.LA66_00105"/>
<dbReference type="EMBL" id="JRFJ01000001">
    <property type="protein sequence ID" value="KHJ55129.1"/>
    <property type="molecule type" value="Genomic_DNA"/>
</dbReference>
<accession>A0A0B1Q430</accession>
<proteinExistence type="predicted"/>
<evidence type="ECO:0000313" key="2">
    <source>
        <dbReference type="Proteomes" id="UP000030826"/>
    </source>
</evidence>
<gene>
    <name evidence="1" type="ORF">LA66_00105</name>
</gene>
<sequence>MTRAKGSLDTLMDGLGIRLIPVWRRRGPGQSHARATIRAILEDHGEAHLVIVLRAIRESRGNAGALWSETIWALSDVLLRERAWLDRPSDLFAALDCVDLNAMRDEALALRPWPVRSTLRANLHRALRDRMADLAEVA</sequence>
<protein>
    <submittedName>
        <fullName evidence="1">Uncharacterized protein</fullName>
    </submittedName>
</protein>
<reference evidence="1 2" key="1">
    <citation type="submission" date="2014-09" db="EMBL/GenBank/DDBJ databases">
        <title>Isolation and characterization of Aurantimonas altamirensis ON-56566 from clinical sample following a dog bite.</title>
        <authorList>
            <person name="Eshaghi A."/>
            <person name="Li A."/>
            <person name="Shahinas D."/>
            <person name="Bahn P."/>
            <person name="Kus J.V."/>
            <person name="Patel S.N."/>
        </authorList>
    </citation>
    <scope>NUCLEOTIDE SEQUENCE [LARGE SCALE GENOMIC DNA]</scope>
    <source>
        <strain evidence="1 2">ON-56566</strain>
    </source>
</reference>
<dbReference type="Proteomes" id="UP000030826">
    <property type="component" value="Unassembled WGS sequence"/>
</dbReference>
<organism evidence="1 2">
    <name type="scientific">Aureimonas altamirensis</name>
    <dbReference type="NCBI Taxonomy" id="370622"/>
    <lineage>
        <taxon>Bacteria</taxon>
        <taxon>Pseudomonadati</taxon>
        <taxon>Pseudomonadota</taxon>
        <taxon>Alphaproteobacteria</taxon>
        <taxon>Hyphomicrobiales</taxon>
        <taxon>Aurantimonadaceae</taxon>
        <taxon>Aureimonas</taxon>
    </lineage>
</organism>
<dbReference type="RefSeq" id="WP_039187833.1">
    <property type="nucleotide sequence ID" value="NZ_JRFJ01000001.1"/>
</dbReference>
<evidence type="ECO:0000313" key="1">
    <source>
        <dbReference type="EMBL" id="KHJ55129.1"/>
    </source>
</evidence>